<dbReference type="OrthoDB" id="414590at2759"/>
<dbReference type="Pfam" id="PF23743">
    <property type="entry name" value="Beta-prop_BBS7"/>
    <property type="match status" value="1"/>
</dbReference>
<dbReference type="EMBL" id="NEVH01011878">
    <property type="protein sequence ID" value="PNF31421.1"/>
    <property type="molecule type" value="Genomic_DNA"/>
</dbReference>
<evidence type="ECO:0000259" key="1">
    <source>
        <dbReference type="Pfam" id="PF23743"/>
    </source>
</evidence>
<accession>A0A2J7QS43</accession>
<sequence length="321" mass="34803">MELELSRVDYTLVGITAPQTMKLLPNIGTRMMQKVAVADQDGVLQIFSVKKGDIQIGFKTLPGAGISRLELGGALGTVKDKIFVSSENEVRGYTKKGKLFLDFDTNLTEPIKSMHVSGSNLLVCGKHAYNQYHDCKDTNSYLCGDQINDVVSLSAEKANRLTPILACEDRMLRVLDRSSVLHNIEVDAIPAVLRLNGSDGGEAGDEILYGTADGRVGLVHVGRMDVDHRWILNDGKQRAGIVCMDCYDMSGDGVLDLLIGRQDGTLDIFSLGDDAGEEGKLTQRFSYSCNESITSVHGGVVGNAGYEEVVASTYTDLKLMS</sequence>
<dbReference type="GO" id="GO:0034464">
    <property type="term" value="C:BBSome"/>
    <property type="evidence" value="ECO:0007669"/>
    <property type="project" value="TreeGrafter"/>
</dbReference>
<dbReference type="AlphaFoldDB" id="A0A2J7QS43"/>
<dbReference type="InterPro" id="IPR056332">
    <property type="entry name" value="Beta-prop_BBS7"/>
</dbReference>
<dbReference type="GO" id="GO:0060271">
    <property type="term" value="P:cilium assembly"/>
    <property type="evidence" value="ECO:0007669"/>
    <property type="project" value="TreeGrafter"/>
</dbReference>
<dbReference type="PANTHER" id="PTHR16074">
    <property type="entry name" value="BARDET-BIEDL SYNDROME 7 PROTEIN"/>
    <property type="match status" value="1"/>
</dbReference>
<dbReference type="GO" id="GO:0036064">
    <property type="term" value="C:ciliary basal body"/>
    <property type="evidence" value="ECO:0007669"/>
    <property type="project" value="TreeGrafter"/>
</dbReference>
<organism evidence="2 3">
    <name type="scientific">Cryptotermes secundus</name>
    <dbReference type="NCBI Taxonomy" id="105785"/>
    <lineage>
        <taxon>Eukaryota</taxon>
        <taxon>Metazoa</taxon>
        <taxon>Ecdysozoa</taxon>
        <taxon>Arthropoda</taxon>
        <taxon>Hexapoda</taxon>
        <taxon>Insecta</taxon>
        <taxon>Pterygota</taxon>
        <taxon>Neoptera</taxon>
        <taxon>Polyneoptera</taxon>
        <taxon>Dictyoptera</taxon>
        <taxon>Blattodea</taxon>
        <taxon>Blattoidea</taxon>
        <taxon>Termitoidae</taxon>
        <taxon>Kalotermitidae</taxon>
        <taxon>Cryptotermitinae</taxon>
        <taxon>Cryptotermes</taxon>
    </lineage>
</organism>
<dbReference type="Proteomes" id="UP000235965">
    <property type="component" value="Unassembled WGS sequence"/>
</dbReference>
<feature type="domain" description="BBS7 beta-propeller" evidence="1">
    <location>
        <begin position="21"/>
        <end position="315"/>
    </location>
</feature>
<dbReference type="SUPFAM" id="SSF50978">
    <property type="entry name" value="WD40 repeat-like"/>
    <property type="match status" value="1"/>
</dbReference>
<dbReference type="PANTHER" id="PTHR16074:SF4">
    <property type="entry name" value="BARDET-BIEDL SYNDROME 7 PROTEIN"/>
    <property type="match status" value="1"/>
</dbReference>
<dbReference type="GO" id="GO:0008104">
    <property type="term" value="P:intracellular protein localization"/>
    <property type="evidence" value="ECO:0007669"/>
    <property type="project" value="TreeGrafter"/>
</dbReference>
<protein>
    <recommendedName>
        <fullName evidence="1">BBS7 beta-propeller domain-containing protein</fullName>
    </recommendedName>
</protein>
<proteinExistence type="predicted"/>
<comment type="caution">
    <text evidence="2">The sequence shown here is derived from an EMBL/GenBank/DDBJ whole genome shotgun (WGS) entry which is preliminary data.</text>
</comment>
<gene>
    <name evidence="2" type="ORF">B7P43_G04065</name>
</gene>
<dbReference type="GO" id="GO:0043005">
    <property type="term" value="C:neuron projection"/>
    <property type="evidence" value="ECO:0007669"/>
    <property type="project" value="TreeGrafter"/>
</dbReference>
<keyword evidence="3" id="KW-1185">Reference proteome</keyword>
<reference evidence="2 3" key="1">
    <citation type="submission" date="2017-12" db="EMBL/GenBank/DDBJ databases">
        <title>Hemimetabolous genomes reveal molecular basis of termite eusociality.</title>
        <authorList>
            <person name="Harrison M.C."/>
            <person name="Jongepier E."/>
            <person name="Robertson H.M."/>
            <person name="Arning N."/>
            <person name="Bitard-Feildel T."/>
            <person name="Chao H."/>
            <person name="Childers C.P."/>
            <person name="Dinh H."/>
            <person name="Doddapaneni H."/>
            <person name="Dugan S."/>
            <person name="Gowin J."/>
            <person name="Greiner C."/>
            <person name="Han Y."/>
            <person name="Hu H."/>
            <person name="Hughes D.S.T."/>
            <person name="Huylmans A.-K."/>
            <person name="Kemena C."/>
            <person name="Kremer L.P.M."/>
            <person name="Lee S.L."/>
            <person name="Lopez-Ezquerra A."/>
            <person name="Mallet L."/>
            <person name="Monroy-Kuhn J.M."/>
            <person name="Moser A."/>
            <person name="Murali S.C."/>
            <person name="Muzny D.M."/>
            <person name="Otani S."/>
            <person name="Piulachs M.-D."/>
            <person name="Poelchau M."/>
            <person name="Qu J."/>
            <person name="Schaub F."/>
            <person name="Wada-Katsumata A."/>
            <person name="Worley K.C."/>
            <person name="Xie Q."/>
            <person name="Ylla G."/>
            <person name="Poulsen M."/>
            <person name="Gibbs R.A."/>
            <person name="Schal C."/>
            <person name="Richards S."/>
            <person name="Belles X."/>
            <person name="Korb J."/>
            <person name="Bornberg-Bauer E."/>
        </authorList>
    </citation>
    <scope>NUCLEOTIDE SEQUENCE [LARGE SCALE GENOMIC DNA]</scope>
    <source>
        <tissue evidence="2">Whole body</tissue>
    </source>
</reference>
<dbReference type="GO" id="GO:0005930">
    <property type="term" value="C:axoneme"/>
    <property type="evidence" value="ECO:0007669"/>
    <property type="project" value="TreeGrafter"/>
</dbReference>
<name>A0A2J7QS43_9NEOP</name>
<dbReference type="GO" id="GO:0016020">
    <property type="term" value="C:membrane"/>
    <property type="evidence" value="ECO:0007669"/>
    <property type="project" value="TreeGrafter"/>
</dbReference>
<dbReference type="InterPro" id="IPR036322">
    <property type="entry name" value="WD40_repeat_dom_sf"/>
</dbReference>
<evidence type="ECO:0000313" key="3">
    <source>
        <dbReference type="Proteomes" id="UP000235965"/>
    </source>
</evidence>
<evidence type="ECO:0000313" key="2">
    <source>
        <dbReference type="EMBL" id="PNF31421.1"/>
    </source>
</evidence>